<dbReference type="AlphaFoldDB" id="A0A4U6VVV5"/>
<organism evidence="2 3">
    <name type="scientific">Setaria viridis</name>
    <name type="common">Green bristlegrass</name>
    <name type="synonym">Setaria italica subsp. viridis</name>
    <dbReference type="NCBI Taxonomy" id="4556"/>
    <lineage>
        <taxon>Eukaryota</taxon>
        <taxon>Viridiplantae</taxon>
        <taxon>Streptophyta</taxon>
        <taxon>Embryophyta</taxon>
        <taxon>Tracheophyta</taxon>
        <taxon>Spermatophyta</taxon>
        <taxon>Magnoliopsida</taxon>
        <taxon>Liliopsida</taxon>
        <taxon>Poales</taxon>
        <taxon>Poaceae</taxon>
        <taxon>PACMAD clade</taxon>
        <taxon>Panicoideae</taxon>
        <taxon>Panicodae</taxon>
        <taxon>Paniceae</taxon>
        <taxon>Cenchrinae</taxon>
        <taxon>Setaria</taxon>
    </lineage>
</organism>
<protein>
    <submittedName>
        <fullName evidence="2">Uncharacterized protein</fullName>
    </submittedName>
</protein>
<feature type="signal peptide" evidence="1">
    <location>
        <begin position="1"/>
        <end position="21"/>
    </location>
</feature>
<feature type="chain" id="PRO_5020906569" evidence="1">
    <location>
        <begin position="22"/>
        <end position="38"/>
    </location>
</feature>
<evidence type="ECO:0000313" key="2">
    <source>
        <dbReference type="EMBL" id="TKW34100.1"/>
    </source>
</evidence>
<keyword evidence="1" id="KW-0732">Signal</keyword>
<reference evidence="2" key="1">
    <citation type="submission" date="2019-03" db="EMBL/GenBank/DDBJ databases">
        <title>WGS assembly of Setaria viridis.</title>
        <authorList>
            <person name="Huang P."/>
            <person name="Jenkins J."/>
            <person name="Grimwood J."/>
            <person name="Barry K."/>
            <person name="Healey A."/>
            <person name="Mamidi S."/>
            <person name="Sreedasyam A."/>
            <person name="Shu S."/>
            <person name="Feldman M."/>
            <person name="Wu J."/>
            <person name="Yu Y."/>
            <person name="Chen C."/>
            <person name="Johnson J."/>
            <person name="Rokhsar D."/>
            <person name="Baxter I."/>
            <person name="Schmutz J."/>
            <person name="Brutnell T."/>
            <person name="Kellogg E."/>
        </authorList>
    </citation>
    <scope>NUCLEOTIDE SEQUENCE [LARGE SCALE GENOMIC DNA]</scope>
</reference>
<gene>
    <name evidence="2" type="ORF">SEVIR_2G282750v2</name>
</gene>
<evidence type="ECO:0000313" key="3">
    <source>
        <dbReference type="Proteomes" id="UP000298652"/>
    </source>
</evidence>
<accession>A0A4U6VVV5</accession>
<dbReference type="Gramene" id="TKW34100">
    <property type="protein sequence ID" value="TKW34100"/>
    <property type="gene ID" value="SEVIR_2G282750v2"/>
</dbReference>
<proteinExistence type="predicted"/>
<dbReference type="Proteomes" id="UP000298652">
    <property type="component" value="Chromosome 2"/>
</dbReference>
<name>A0A4U6VVV5_SETVI</name>
<sequence>MGGAECILLAILIEISQVAMFLQCRKNDKLQRLEFVVP</sequence>
<evidence type="ECO:0000256" key="1">
    <source>
        <dbReference type="SAM" id="SignalP"/>
    </source>
</evidence>
<keyword evidence="3" id="KW-1185">Reference proteome</keyword>
<dbReference type="EMBL" id="CM016553">
    <property type="protein sequence ID" value="TKW34100.1"/>
    <property type="molecule type" value="Genomic_DNA"/>
</dbReference>